<feature type="transmembrane region" description="Helical" evidence="1">
    <location>
        <begin position="92"/>
        <end position="115"/>
    </location>
</feature>
<dbReference type="STRING" id="53952.A0127_06470"/>
<evidence type="ECO:0000313" key="2">
    <source>
        <dbReference type="EMBL" id="AMQ18842.1"/>
    </source>
</evidence>
<name>A0A142CVP0_9EURY</name>
<organism evidence="2 3">
    <name type="scientific">Thermococcus peptonophilus</name>
    <dbReference type="NCBI Taxonomy" id="53952"/>
    <lineage>
        <taxon>Archaea</taxon>
        <taxon>Methanobacteriati</taxon>
        <taxon>Methanobacteriota</taxon>
        <taxon>Thermococci</taxon>
        <taxon>Thermococcales</taxon>
        <taxon>Thermococcaceae</taxon>
        <taxon>Thermococcus</taxon>
    </lineage>
</organism>
<dbReference type="RefSeq" id="WP_062389498.1">
    <property type="nucleotide sequence ID" value="NZ_CP014750.1"/>
</dbReference>
<accession>A0A142CVP0</accession>
<proteinExistence type="predicted"/>
<dbReference type="EMBL" id="CP014750">
    <property type="protein sequence ID" value="AMQ18842.1"/>
    <property type="molecule type" value="Genomic_DNA"/>
</dbReference>
<keyword evidence="1" id="KW-0472">Membrane</keyword>
<keyword evidence="1" id="KW-1133">Transmembrane helix</keyword>
<sequence length="185" mass="19868">MIGFIASLLAAVALKESLPVLAVVPYLLRFKGKSLGILGFSVYALALLTLPESGSFYHWEGAKESLLLGFSLLLVLDDILRGSLKPEREELILSAVLAVSALTDYTLVIALPAVFIYRAYRGFGRGALYFGAWFGASLTLVYALKSRLPGPGAEASIIAAVSLAFLFIAERKEVGLNEVGVLEEK</sequence>
<keyword evidence="3" id="KW-1185">Reference proteome</keyword>
<dbReference type="OrthoDB" id="101486at2157"/>
<dbReference type="KEGG" id="tpep:A0127_06470"/>
<dbReference type="GeneID" id="27140176"/>
<protein>
    <submittedName>
        <fullName evidence="2">Uncharacterized protein</fullName>
    </submittedName>
</protein>
<gene>
    <name evidence="2" type="ORF">A0127_06470</name>
</gene>
<evidence type="ECO:0000256" key="1">
    <source>
        <dbReference type="SAM" id="Phobius"/>
    </source>
</evidence>
<dbReference type="AlphaFoldDB" id="A0A142CVP0"/>
<evidence type="ECO:0000313" key="3">
    <source>
        <dbReference type="Proteomes" id="UP000073604"/>
    </source>
</evidence>
<dbReference type="Proteomes" id="UP000073604">
    <property type="component" value="Chromosome"/>
</dbReference>
<feature type="transmembrane region" description="Helical" evidence="1">
    <location>
        <begin position="32"/>
        <end position="50"/>
    </location>
</feature>
<keyword evidence="1" id="KW-0812">Transmembrane</keyword>
<reference evidence="3" key="1">
    <citation type="submission" date="2016-03" db="EMBL/GenBank/DDBJ databases">
        <authorList>
            <person name="Oger P.M."/>
        </authorList>
    </citation>
    <scope>NUCLEOTIDE SEQUENCE [LARGE SCALE GENOMIC DNA]</scope>
    <source>
        <strain evidence="3">OG-1</strain>
    </source>
</reference>
<feature type="transmembrane region" description="Helical" evidence="1">
    <location>
        <begin position="127"/>
        <end position="144"/>
    </location>
</feature>